<organism evidence="1 2">
    <name type="scientific">Sphaerodactylus townsendi</name>
    <dbReference type="NCBI Taxonomy" id="933632"/>
    <lineage>
        <taxon>Eukaryota</taxon>
        <taxon>Metazoa</taxon>
        <taxon>Chordata</taxon>
        <taxon>Craniata</taxon>
        <taxon>Vertebrata</taxon>
        <taxon>Euteleostomi</taxon>
        <taxon>Lepidosauria</taxon>
        <taxon>Squamata</taxon>
        <taxon>Bifurcata</taxon>
        <taxon>Gekkota</taxon>
        <taxon>Sphaerodactylidae</taxon>
        <taxon>Sphaerodactylus</taxon>
    </lineage>
</organism>
<dbReference type="Proteomes" id="UP000827872">
    <property type="component" value="Linkage Group LG07"/>
</dbReference>
<evidence type="ECO:0000313" key="1">
    <source>
        <dbReference type="EMBL" id="KAH7994644.1"/>
    </source>
</evidence>
<comment type="caution">
    <text evidence="1">The sequence shown here is derived from an EMBL/GenBank/DDBJ whole genome shotgun (WGS) entry which is preliminary data.</text>
</comment>
<dbReference type="EMBL" id="CM037620">
    <property type="protein sequence ID" value="KAH7994644.1"/>
    <property type="molecule type" value="Genomic_DNA"/>
</dbReference>
<accession>A0ACB8EQ75</accession>
<proteinExistence type="predicted"/>
<name>A0ACB8EQ75_9SAUR</name>
<protein>
    <submittedName>
        <fullName evidence="1">Uncharacterized protein</fullName>
    </submittedName>
</protein>
<gene>
    <name evidence="1" type="ORF">K3G42_012689</name>
</gene>
<reference evidence="1" key="1">
    <citation type="submission" date="2021-08" db="EMBL/GenBank/DDBJ databases">
        <title>The first chromosome-level gecko genome reveals the dynamic sex chromosomes of Neotropical dwarf geckos (Sphaerodactylidae: Sphaerodactylus).</title>
        <authorList>
            <person name="Pinto B.J."/>
            <person name="Keating S.E."/>
            <person name="Gamble T."/>
        </authorList>
    </citation>
    <scope>NUCLEOTIDE SEQUENCE</scope>
    <source>
        <strain evidence="1">TG3544</strain>
    </source>
</reference>
<sequence>MYMYRIMTPKRKNTPDKQLTKELWSKIDMVSATMIEINKEVDKIDDIQKKVRKISALEQGINQVLEDLKTVNNRMDSLENRILKLEKEEGSTLHETLLMELRQKERFLRFRSLQETEEEDIKLKIIQLRAECMGKPGSEIHSEVDEVFRINSEIARERKLTRDVLVGFVKKSFRNEILHKRYQDRMKAKRTKFPEPGGIKEFSKKYKKDLY</sequence>
<keyword evidence="2" id="KW-1185">Reference proteome</keyword>
<evidence type="ECO:0000313" key="2">
    <source>
        <dbReference type="Proteomes" id="UP000827872"/>
    </source>
</evidence>